<protein>
    <submittedName>
        <fullName evidence="2">Uncharacterized protein</fullName>
    </submittedName>
</protein>
<evidence type="ECO:0000313" key="2">
    <source>
        <dbReference type="EMBL" id="SNS03098.1"/>
    </source>
</evidence>
<dbReference type="OrthoDB" id="9772053at2"/>
<organism evidence="2 3">
    <name type="scientific">Geodermatophilus saharensis</name>
    <dbReference type="NCBI Taxonomy" id="1137994"/>
    <lineage>
        <taxon>Bacteria</taxon>
        <taxon>Bacillati</taxon>
        <taxon>Actinomycetota</taxon>
        <taxon>Actinomycetes</taxon>
        <taxon>Geodermatophilales</taxon>
        <taxon>Geodermatophilaceae</taxon>
        <taxon>Geodermatophilus</taxon>
    </lineage>
</organism>
<dbReference type="AlphaFoldDB" id="A0A239B738"/>
<keyword evidence="3" id="KW-1185">Reference proteome</keyword>
<gene>
    <name evidence="2" type="ORF">SAMN04488107_0941</name>
</gene>
<feature type="region of interest" description="Disordered" evidence="1">
    <location>
        <begin position="1"/>
        <end position="26"/>
    </location>
</feature>
<dbReference type="EMBL" id="FZOH01000002">
    <property type="protein sequence ID" value="SNS03098.1"/>
    <property type="molecule type" value="Genomic_DNA"/>
</dbReference>
<evidence type="ECO:0000256" key="1">
    <source>
        <dbReference type="SAM" id="MobiDB-lite"/>
    </source>
</evidence>
<reference evidence="3" key="1">
    <citation type="submission" date="2017-06" db="EMBL/GenBank/DDBJ databases">
        <authorList>
            <person name="Varghese N."/>
            <person name="Submissions S."/>
        </authorList>
    </citation>
    <scope>NUCLEOTIDE SEQUENCE [LARGE SCALE GENOMIC DNA]</scope>
    <source>
        <strain evidence="3">DSM 45423</strain>
    </source>
</reference>
<dbReference type="Proteomes" id="UP000198386">
    <property type="component" value="Unassembled WGS sequence"/>
</dbReference>
<accession>A0A239B738</accession>
<name>A0A239B738_9ACTN</name>
<evidence type="ECO:0000313" key="3">
    <source>
        <dbReference type="Proteomes" id="UP000198386"/>
    </source>
</evidence>
<dbReference type="RefSeq" id="WP_089402753.1">
    <property type="nucleotide sequence ID" value="NZ_FZOH01000002.1"/>
</dbReference>
<sequence>MTSEAPTPLPVLLDEPLRTYGPGGQEESVRDVVRRELEPLHSCTVDRTARLLAAFLARPLPVSG</sequence>
<proteinExistence type="predicted"/>